<keyword evidence="1" id="KW-1133">Transmembrane helix</keyword>
<name>A0A9Q4D356_9STAP</name>
<evidence type="ECO:0000256" key="1">
    <source>
        <dbReference type="SAM" id="Phobius"/>
    </source>
</evidence>
<keyword evidence="1" id="KW-0472">Membrane</keyword>
<organism evidence="2 3">
    <name type="scientific">Staphylococcus pettenkoferi</name>
    <dbReference type="NCBI Taxonomy" id="170573"/>
    <lineage>
        <taxon>Bacteria</taxon>
        <taxon>Bacillati</taxon>
        <taxon>Bacillota</taxon>
        <taxon>Bacilli</taxon>
        <taxon>Bacillales</taxon>
        <taxon>Staphylococcaceae</taxon>
        <taxon>Staphylococcus</taxon>
    </lineage>
</organism>
<evidence type="ECO:0000313" key="2">
    <source>
        <dbReference type="EMBL" id="MCY1594151.1"/>
    </source>
</evidence>
<keyword evidence="1" id="KW-0812">Transmembrane</keyword>
<dbReference type="NCBIfam" id="NF033608">
    <property type="entry name" value="type_I_tox_Fst"/>
    <property type="match status" value="1"/>
</dbReference>
<evidence type="ECO:0000313" key="3">
    <source>
        <dbReference type="Proteomes" id="UP001081438"/>
    </source>
</evidence>
<feature type="transmembrane region" description="Helical" evidence="1">
    <location>
        <begin position="6"/>
        <end position="25"/>
    </location>
</feature>
<reference evidence="2" key="1">
    <citation type="journal article" date="2022" name="Int. J. Mol. Sci.">
        <title>Phenotypic and genotypic virulence characterisation of Staphylococcus pettenkoferi strains isolated from human bloodstream and diabetic foot infections.</title>
        <authorList>
            <person name="Magnan C."/>
        </authorList>
    </citation>
    <scope>NUCLEOTIDE SEQUENCE</scope>
    <source>
        <strain evidence="2">NSP020P</strain>
    </source>
</reference>
<dbReference type="RefSeq" id="WP_268210988.1">
    <property type="nucleotide sequence ID" value="NZ_JANSKK010000005.1"/>
</dbReference>
<comment type="caution">
    <text evidence="2">The sequence shown here is derived from an EMBL/GenBank/DDBJ whole genome shotgun (WGS) entry which is preliminary data.</text>
</comment>
<dbReference type="Proteomes" id="UP001081438">
    <property type="component" value="Unassembled WGS sequence"/>
</dbReference>
<proteinExistence type="predicted"/>
<dbReference type="EMBL" id="JANSKX010000009">
    <property type="protein sequence ID" value="MCY1594151.1"/>
    <property type="molecule type" value="Genomic_DNA"/>
</dbReference>
<accession>A0A9Q4D356</accession>
<gene>
    <name evidence="2" type="ORF">NW112_02735</name>
</gene>
<protein>
    <submittedName>
        <fullName evidence="2">Type I toxin-antitoxin system Fst family toxin</fullName>
    </submittedName>
</protein>
<sequence length="35" mass="4181">MVEILTQFIVTIISGCIVATFTQWLRSRNDKKRRR</sequence>
<dbReference type="AlphaFoldDB" id="A0A9Q4D356"/>